<accession>A0A1V2K6Y4</accession>
<sequence>MSYLEEEIDEALNTLNINHNKIHSEDLKKLIKKITEKFFRSESQILDPVNLIEKATEHNPNFWKEIPERIKKTDLMLLVFDTAYRAWELRDSQELASVIGETTGYPFWVTDQNLTFLVHLDDHDCVLWAY</sequence>
<comment type="caution">
    <text evidence="1">The sequence shown here is derived from an EMBL/GenBank/DDBJ whole genome shotgun (WGS) entry which is preliminary data.</text>
</comment>
<evidence type="ECO:0000313" key="1">
    <source>
        <dbReference type="EMBL" id="ONH53244.1"/>
    </source>
</evidence>
<dbReference type="Proteomes" id="UP000189295">
    <property type="component" value="Unassembled WGS sequence"/>
</dbReference>
<dbReference type="OrthoDB" id="6975807at2"/>
<proteinExistence type="predicted"/>
<dbReference type="RefSeq" id="WP_076952482.1">
    <property type="nucleotide sequence ID" value="NZ_MNPW01000007.1"/>
</dbReference>
<gene>
    <name evidence="1" type="ORF">BLL36_16315</name>
</gene>
<dbReference type="EMBL" id="MNPW01000007">
    <property type="protein sequence ID" value="ONH53244.1"/>
    <property type="molecule type" value="Genomic_DNA"/>
</dbReference>
<dbReference type="AlphaFoldDB" id="A0A1V2K6Y4"/>
<reference evidence="1 2" key="1">
    <citation type="submission" date="2016-10" db="EMBL/GenBank/DDBJ databases">
        <title>Pseudomonas lactis sp. nov. and Pseudomonas paralactis sp. nov., isolated from bovine raw milk.</title>
        <authorList>
            <person name="Von Neubeck M."/>
            <person name="Huptas C."/>
            <person name="Glueck C."/>
            <person name="Krewinkel M."/>
            <person name="Stoeckel M."/>
            <person name="Stressler T."/>
            <person name="Fischer L."/>
            <person name="Hinrichs J."/>
            <person name="Scherer S."/>
            <person name="Wenning M."/>
        </authorList>
    </citation>
    <scope>NUCLEOTIDE SEQUENCE [LARGE SCALE GENOMIC DNA]</scope>
    <source>
        <strain evidence="1 2">DSM 17516</strain>
    </source>
</reference>
<organism evidence="1 2">
    <name type="scientific">Pseudomonas cedrina subsp. cedrina</name>
    <dbReference type="NCBI Taxonomy" id="76762"/>
    <lineage>
        <taxon>Bacteria</taxon>
        <taxon>Pseudomonadati</taxon>
        <taxon>Pseudomonadota</taxon>
        <taxon>Gammaproteobacteria</taxon>
        <taxon>Pseudomonadales</taxon>
        <taxon>Pseudomonadaceae</taxon>
        <taxon>Pseudomonas</taxon>
    </lineage>
</organism>
<evidence type="ECO:0000313" key="2">
    <source>
        <dbReference type="Proteomes" id="UP000189295"/>
    </source>
</evidence>
<protein>
    <submittedName>
        <fullName evidence="1">Uncharacterized protein</fullName>
    </submittedName>
</protein>
<name>A0A1V2K6Y4_PSECE</name>